<dbReference type="PROSITE" id="PS50932">
    <property type="entry name" value="HTH_LACI_2"/>
    <property type="match status" value="1"/>
</dbReference>
<feature type="domain" description="HTH lacI-type" evidence="5">
    <location>
        <begin position="2"/>
        <end position="56"/>
    </location>
</feature>
<protein>
    <submittedName>
        <fullName evidence="6">Substrate-binding domain-containing protein</fullName>
    </submittedName>
</protein>
<dbReference type="PANTHER" id="PTHR30146">
    <property type="entry name" value="LACI-RELATED TRANSCRIPTIONAL REPRESSOR"/>
    <property type="match status" value="1"/>
</dbReference>
<dbReference type="EMBL" id="VTPY01000008">
    <property type="protein sequence ID" value="KAA0009943.1"/>
    <property type="molecule type" value="Genomic_DNA"/>
</dbReference>
<dbReference type="InterPro" id="IPR000843">
    <property type="entry name" value="HTH_LacI"/>
</dbReference>
<evidence type="ECO:0000256" key="2">
    <source>
        <dbReference type="ARBA" id="ARBA00023015"/>
    </source>
</evidence>
<dbReference type="InterPro" id="IPR010982">
    <property type="entry name" value="Lambda_DNA-bd_dom_sf"/>
</dbReference>
<evidence type="ECO:0000313" key="7">
    <source>
        <dbReference type="Proteomes" id="UP000486760"/>
    </source>
</evidence>
<dbReference type="SUPFAM" id="SSF47413">
    <property type="entry name" value="lambda repressor-like DNA-binding domains"/>
    <property type="match status" value="1"/>
</dbReference>
<dbReference type="SMART" id="SM00354">
    <property type="entry name" value="HTH_LACI"/>
    <property type="match status" value="1"/>
</dbReference>
<evidence type="ECO:0000256" key="1">
    <source>
        <dbReference type="ARBA" id="ARBA00022491"/>
    </source>
</evidence>
<evidence type="ECO:0000256" key="3">
    <source>
        <dbReference type="ARBA" id="ARBA00023125"/>
    </source>
</evidence>
<dbReference type="InterPro" id="IPR046335">
    <property type="entry name" value="LacI/GalR-like_sensor"/>
</dbReference>
<dbReference type="GO" id="GO:0000976">
    <property type="term" value="F:transcription cis-regulatory region binding"/>
    <property type="evidence" value="ECO:0007669"/>
    <property type="project" value="TreeGrafter"/>
</dbReference>
<dbReference type="Pfam" id="PF13377">
    <property type="entry name" value="Peripla_BP_3"/>
    <property type="match status" value="1"/>
</dbReference>
<dbReference type="AlphaFoldDB" id="A0A7V7FWK5"/>
<proteinExistence type="predicted"/>
<organism evidence="6 7">
    <name type="scientific">Billgrantia pellis</name>
    <dbReference type="NCBI Taxonomy" id="2606936"/>
    <lineage>
        <taxon>Bacteria</taxon>
        <taxon>Pseudomonadati</taxon>
        <taxon>Pseudomonadota</taxon>
        <taxon>Gammaproteobacteria</taxon>
        <taxon>Oceanospirillales</taxon>
        <taxon>Halomonadaceae</taxon>
        <taxon>Billgrantia</taxon>
    </lineage>
</organism>
<dbReference type="InterPro" id="IPR028082">
    <property type="entry name" value="Peripla_BP_I"/>
</dbReference>
<gene>
    <name evidence="6" type="ORF">F0A17_18795</name>
</gene>
<dbReference type="CDD" id="cd06284">
    <property type="entry name" value="PBP1_LacI-like"/>
    <property type="match status" value="1"/>
</dbReference>
<keyword evidence="3" id="KW-0238">DNA-binding</keyword>
<keyword evidence="7" id="KW-1185">Reference proteome</keyword>
<dbReference type="CDD" id="cd01392">
    <property type="entry name" value="HTH_LacI"/>
    <property type="match status" value="1"/>
</dbReference>
<dbReference type="Gene3D" id="1.10.260.40">
    <property type="entry name" value="lambda repressor-like DNA-binding domains"/>
    <property type="match status" value="1"/>
</dbReference>
<dbReference type="Pfam" id="PF00356">
    <property type="entry name" value="LacI"/>
    <property type="match status" value="1"/>
</dbReference>
<comment type="caution">
    <text evidence="6">The sequence shown here is derived from an EMBL/GenBank/DDBJ whole genome shotgun (WGS) entry which is preliminary data.</text>
</comment>
<sequence length="333" mass="35737">MPTIKDVALAAGCSTATVSRALANPEKVSEATRLRVASAIDEVGYAPNVAARNLRRAESRTIVTLLPDISNPFFSEIINGMEEVAHQAGYQVLIGDCERDPARAEAYFNLLPTNQADGIILLTADIPRGLVRHADARADAPLVMACEFFSDVDLPTVTIDNYQATAHAIEYLVSLGHARIAAISGPVDNPICRERTRGYRDALTAGGLSSSAHVMEGDFGFRSGYQQGLALLDGADRPSAIFCHSDEMAIGVLKAARQLGIRVPEALSVVGFDNIGFSEYCEPELTTVSQPRHEIGQQAMHTLLNLLAGEAVVRRQTLSTQLIVRKSTGRPAA</sequence>
<keyword evidence="1" id="KW-0678">Repressor</keyword>
<name>A0A7V7FWK5_9GAMM</name>
<evidence type="ECO:0000259" key="5">
    <source>
        <dbReference type="PROSITE" id="PS50932"/>
    </source>
</evidence>
<reference evidence="6 7" key="1">
    <citation type="submission" date="2019-08" db="EMBL/GenBank/DDBJ databases">
        <title>Bioinformatics analysis of the strain L3 and L5.</title>
        <authorList>
            <person name="Li X."/>
        </authorList>
    </citation>
    <scope>NUCLEOTIDE SEQUENCE [LARGE SCALE GENOMIC DNA]</scope>
    <source>
        <strain evidence="6 7">L5</strain>
    </source>
</reference>
<dbReference type="Gene3D" id="3.40.50.2300">
    <property type="match status" value="2"/>
</dbReference>
<accession>A0A7V7FWK5</accession>
<dbReference type="Proteomes" id="UP000486760">
    <property type="component" value="Unassembled WGS sequence"/>
</dbReference>
<dbReference type="GO" id="GO:0003700">
    <property type="term" value="F:DNA-binding transcription factor activity"/>
    <property type="evidence" value="ECO:0007669"/>
    <property type="project" value="TreeGrafter"/>
</dbReference>
<keyword evidence="2" id="KW-0805">Transcription regulation</keyword>
<dbReference type="SUPFAM" id="SSF53822">
    <property type="entry name" value="Periplasmic binding protein-like I"/>
    <property type="match status" value="1"/>
</dbReference>
<evidence type="ECO:0000313" key="6">
    <source>
        <dbReference type="EMBL" id="KAA0009943.1"/>
    </source>
</evidence>
<dbReference type="PANTHER" id="PTHR30146:SF151">
    <property type="entry name" value="HTH-TYPE TRANSCRIPTIONAL REPRESSOR CYTR"/>
    <property type="match status" value="1"/>
</dbReference>
<evidence type="ECO:0000256" key="4">
    <source>
        <dbReference type="ARBA" id="ARBA00023163"/>
    </source>
</evidence>
<keyword evidence="4" id="KW-0804">Transcription</keyword>
<dbReference type="RefSeq" id="WP_149329908.1">
    <property type="nucleotide sequence ID" value="NZ_VTPY01000008.1"/>
</dbReference>